<evidence type="ECO:0000256" key="2">
    <source>
        <dbReference type="ARBA" id="ARBA00022840"/>
    </source>
</evidence>
<dbReference type="GO" id="GO:0016887">
    <property type="term" value="F:ATP hydrolysis activity"/>
    <property type="evidence" value="ECO:0007669"/>
    <property type="project" value="InterPro"/>
</dbReference>
<dbReference type="InterPro" id="IPR027417">
    <property type="entry name" value="P-loop_NTPase"/>
</dbReference>
<keyword evidence="5" id="KW-1185">Reference proteome</keyword>
<evidence type="ECO:0000313" key="5">
    <source>
        <dbReference type="Proteomes" id="UP001386955"/>
    </source>
</evidence>
<dbReference type="AlphaFoldDB" id="A0AAN9SI31"/>
<evidence type="ECO:0000259" key="3">
    <source>
        <dbReference type="Pfam" id="PF00005"/>
    </source>
</evidence>
<dbReference type="PANTHER" id="PTHR24223">
    <property type="entry name" value="ATP-BINDING CASSETTE SUB-FAMILY C"/>
    <property type="match status" value="1"/>
</dbReference>
<comment type="caution">
    <text evidence="4">The sequence shown here is derived from an EMBL/GenBank/DDBJ whole genome shotgun (WGS) entry which is preliminary data.</text>
</comment>
<evidence type="ECO:0000313" key="4">
    <source>
        <dbReference type="EMBL" id="KAK7396886.1"/>
    </source>
</evidence>
<dbReference type="PANTHER" id="PTHR24223:SF362">
    <property type="entry name" value="ABC TRANSPORTER C FAMILY MEMBER 4"/>
    <property type="match status" value="1"/>
</dbReference>
<dbReference type="GO" id="GO:0042626">
    <property type="term" value="F:ATPase-coupled transmembrane transporter activity"/>
    <property type="evidence" value="ECO:0007669"/>
    <property type="project" value="TreeGrafter"/>
</dbReference>
<name>A0AAN9SI31_PSOTE</name>
<keyword evidence="2" id="KW-0067">ATP-binding</keyword>
<dbReference type="Gene3D" id="3.40.50.300">
    <property type="entry name" value="P-loop containing nucleotide triphosphate hydrolases"/>
    <property type="match status" value="1"/>
</dbReference>
<sequence length="227" mass="24954">MPRLLLVEASGGKIIIDSIDISALGFHDLRARFGIIPQEPVLFEGTVRSNIDPIGQYTDDEIWKSLEGCQLKEVVVAKPEKLDSLVVDNGENWSVGQRQLLCLGRVMLKSRLLFMDEATASPRFNASYAKGRSTLKEKKPFNKEVYGVAGRGKLHVNVAPVRSNSYVEAVKVLRGSKGSSCNLSVDKAEQEATKQRWEAVAHGFGHEIDNEAMVQKAIVIGCSLDAE</sequence>
<proteinExistence type="predicted"/>
<protein>
    <recommendedName>
        <fullName evidence="3">ABC transporter domain-containing protein</fullName>
    </recommendedName>
</protein>
<evidence type="ECO:0000256" key="1">
    <source>
        <dbReference type="ARBA" id="ARBA00022741"/>
    </source>
</evidence>
<accession>A0AAN9SI31</accession>
<keyword evidence="1" id="KW-0547">Nucleotide-binding</keyword>
<dbReference type="Pfam" id="PF00005">
    <property type="entry name" value="ABC_tran"/>
    <property type="match status" value="1"/>
</dbReference>
<dbReference type="EMBL" id="JAYMYS010000004">
    <property type="protein sequence ID" value="KAK7396886.1"/>
    <property type="molecule type" value="Genomic_DNA"/>
</dbReference>
<feature type="domain" description="ABC transporter" evidence="3">
    <location>
        <begin position="8"/>
        <end position="120"/>
    </location>
</feature>
<dbReference type="Proteomes" id="UP001386955">
    <property type="component" value="Unassembled WGS sequence"/>
</dbReference>
<dbReference type="GO" id="GO:0016020">
    <property type="term" value="C:membrane"/>
    <property type="evidence" value="ECO:0007669"/>
    <property type="project" value="TreeGrafter"/>
</dbReference>
<dbReference type="GO" id="GO:0005524">
    <property type="term" value="F:ATP binding"/>
    <property type="evidence" value="ECO:0007669"/>
    <property type="project" value="UniProtKB-KW"/>
</dbReference>
<gene>
    <name evidence="4" type="ORF">VNO78_18048</name>
</gene>
<dbReference type="InterPro" id="IPR050173">
    <property type="entry name" value="ABC_transporter_C-like"/>
</dbReference>
<organism evidence="4 5">
    <name type="scientific">Psophocarpus tetragonolobus</name>
    <name type="common">Winged bean</name>
    <name type="synonym">Dolichos tetragonolobus</name>
    <dbReference type="NCBI Taxonomy" id="3891"/>
    <lineage>
        <taxon>Eukaryota</taxon>
        <taxon>Viridiplantae</taxon>
        <taxon>Streptophyta</taxon>
        <taxon>Embryophyta</taxon>
        <taxon>Tracheophyta</taxon>
        <taxon>Spermatophyta</taxon>
        <taxon>Magnoliopsida</taxon>
        <taxon>eudicotyledons</taxon>
        <taxon>Gunneridae</taxon>
        <taxon>Pentapetalae</taxon>
        <taxon>rosids</taxon>
        <taxon>fabids</taxon>
        <taxon>Fabales</taxon>
        <taxon>Fabaceae</taxon>
        <taxon>Papilionoideae</taxon>
        <taxon>50 kb inversion clade</taxon>
        <taxon>NPAAA clade</taxon>
        <taxon>indigoferoid/millettioid clade</taxon>
        <taxon>Phaseoleae</taxon>
        <taxon>Psophocarpus</taxon>
    </lineage>
</organism>
<dbReference type="InterPro" id="IPR003439">
    <property type="entry name" value="ABC_transporter-like_ATP-bd"/>
</dbReference>
<dbReference type="SUPFAM" id="SSF52540">
    <property type="entry name" value="P-loop containing nucleoside triphosphate hydrolases"/>
    <property type="match status" value="1"/>
</dbReference>
<reference evidence="4 5" key="1">
    <citation type="submission" date="2024-01" db="EMBL/GenBank/DDBJ databases">
        <title>The genomes of 5 underutilized Papilionoideae crops provide insights into root nodulation and disease resistanc.</title>
        <authorList>
            <person name="Jiang F."/>
        </authorList>
    </citation>
    <scope>NUCLEOTIDE SEQUENCE [LARGE SCALE GENOMIC DNA]</scope>
    <source>
        <strain evidence="4">DUOXIRENSHENG_FW03</strain>
        <tissue evidence="4">Leaves</tissue>
    </source>
</reference>